<keyword evidence="1" id="KW-0472">Membrane</keyword>
<organism evidence="2">
    <name type="scientific">marine sediment metagenome</name>
    <dbReference type="NCBI Taxonomy" id="412755"/>
    <lineage>
        <taxon>unclassified sequences</taxon>
        <taxon>metagenomes</taxon>
        <taxon>ecological metagenomes</taxon>
    </lineage>
</organism>
<keyword evidence="1" id="KW-1133">Transmembrane helix</keyword>
<evidence type="ECO:0000256" key="1">
    <source>
        <dbReference type="SAM" id="Phobius"/>
    </source>
</evidence>
<sequence>MVMTNLGAHPDAVDMAKTKRRHIRSNVRDRLLARALNEPVDIDCTAGGTITLTLDQMWASGHLRLIGTPGGAFTLELADGNRDFSIENTTGQTATIETATGATSPPVLLDGETFEVVEHGTDITVVGTNGVQAGAMMADGSVSPTALINLADNTVARPKFKDISQVVTSPSSSSGALTLDMENGNVFDVTLTEDVTTLNLDNPPDKGDTLLLEDGSGGVLLEDGSGILLKETDQFGTIILVARQNGTGGWEFTWPVNVLWEQDTGGSPAQTLSANAVDIYAIMTLIAGVEWYGIVLGLNMK</sequence>
<keyword evidence="1" id="KW-0812">Transmembrane</keyword>
<name>A0A0F9LDK4_9ZZZZ</name>
<reference evidence="2" key="1">
    <citation type="journal article" date="2015" name="Nature">
        <title>Complex archaea that bridge the gap between prokaryotes and eukaryotes.</title>
        <authorList>
            <person name="Spang A."/>
            <person name="Saw J.H."/>
            <person name="Jorgensen S.L."/>
            <person name="Zaremba-Niedzwiedzka K."/>
            <person name="Martijn J."/>
            <person name="Lind A.E."/>
            <person name="van Eijk R."/>
            <person name="Schleper C."/>
            <person name="Guy L."/>
            <person name="Ettema T.J."/>
        </authorList>
    </citation>
    <scope>NUCLEOTIDE SEQUENCE</scope>
</reference>
<dbReference type="AlphaFoldDB" id="A0A0F9LDK4"/>
<feature type="transmembrane region" description="Helical" evidence="1">
    <location>
        <begin position="279"/>
        <end position="298"/>
    </location>
</feature>
<evidence type="ECO:0000313" key="2">
    <source>
        <dbReference type="EMBL" id="KKM62280.1"/>
    </source>
</evidence>
<dbReference type="EMBL" id="LAZR01011330">
    <property type="protein sequence ID" value="KKM62280.1"/>
    <property type="molecule type" value="Genomic_DNA"/>
</dbReference>
<protein>
    <submittedName>
        <fullName evidence="2">Uncharacterized protein</fullName>
    </submittedName>
</protein>
<proteinExistence type="predicted"/>
<comment type="caution">
    <text evidence="2">The sequence shown here is derived from an EMBL/GenBank/DDBJ whole genome shotgun (WGS) entry which is preliminary data.</text>
</comment>
<accession>A0A0F9LDK4</accession>
<gene>
    <name evidence="2" type="ORF">LCGC14_1523260</name>
</gene>